<protein>
    <recommendedName>
        <fullName evidence="3">FNIP repeat-containing protein</fullName>
    </recommendedName>
</protein>
<evidence type="ECO:0000313" key="1">
    <source>
        <dbReference type="EMBL" id="EFA74916.1"/>
    </source>
</evidence>
<dbReference type="PANTHER" id="PTHR32134:SF92">
    <property type="entry name" value="FNIP REPEAT-CONTAINING PROTEIN"/>
    <property type="match status" value="1"/>
</dbReference>
<evidence type="ECO:0000313" key="2">
    <source>
        <dbReference type="Proteomes" id="UP000001396"/>
    </source>
</evidence>
<dbReference type="InterPro" id="IPR051251">
    <property type="entry name" value="STK_FNIP-Repeat"/>
</dbReference>
<name>D3BUX8_HETP5</name>
<dbReference type="FunCoup" id="D3BUX8">
    <property type="interactions" value="38"/>
</dbReference>
<dbReference type="GeneID" id="31367418"/>
<proteinExistence type="predicted"/>
<dbReference type="Proteomes" id="UP000001396">
    <property type="component" value="Unassembled WGS sequence"/>
</dbReference>
<comment type="caution">
    <text evidence="1">The sequence shown here is derived from an EMBL/GenBank/DDBJ whole genome shotgun (WGS) entry which is preliminary data.</text>
</comment>
<dbReference type="PANTHER" id="PTHR32134">
    <property type="entry name" value="FNIP REPEAT-CONTAINING PROTEIN"/>
    <property type="match status" value="1"/>
</dbReference>
<organism evidence="1 2">
    <name type="scientific">Heterostelium pallidum (strain ATCC 26659 / Pp 5 / PN500)</name>
    <name type="common">Cellular slime mold</name>
    <name type="synonym">Polysphondylium pallidum</name>
    <dbReference type="NCBI Taxonomy" id="670386"/>
    <lineage>
        <taxon>Eukaryota</taxon>
        <taxon>Amoebozoa</taxon>
        <taxon>Evosea</taxon>
        <taxon>Eumycetozoa</taxon>
        <taxon>Dictyostelia</taxon>
        <taxon>Acytosteliales</taxon>
        <taxon>Acytosteliaceae</taxon>
        <taxon>Heterostelium</taxon>
    </lineage>
</organism>
<evidence type="ECO:0008006" key="3">
    <source>
        <dbReference type="Google" id="ProtNLM"/>
    </source>
</evidence>
<dbReference type="InterPro" id="IPR008615">
    <property type="entry name" value="FNIP"/>
</dbReference>
<reference evidence="1 2" key="1">
    <citation type="journal article" date="2011" name="Genome Res.">
        <title>Phylogeny-wide analysis of social amoeba genomes highlights ancient origins for complex intercellular communication.</title>
        <authorList>
            <person name="Heidel A.J."/>
            <person name="Lawal H.M."/>
            <person name="Felder M."/>
            <person name="Schilde C."/>
            <person name="Helps N.R."/>
            <person name="Tunggal B."/>
            <person name="Rivero F."/>
            <person name="John U."/>
            <person name="Schleicher M."/>
            <person name="Eichinger L."/>
            <person name="Platzer M."/>
            <person name="Noegel A.A."/>
            <person name="Schaap P."/>
            <person name="Gloeckner G."/>
        </authorList>
    </citation>
    <scope>NUCLEOTIDE SEQUENCE [LARGE SCALE GENOMIC DNA]</scope>
    <source>
        <strain evidence="2">ATCC 26659 / Pp 5 / PN500</strain>
    </source>
</reference>
<accession>D3BUX8</accession>
<dbReference type="RefSeq" id="XP_020427050.1">
    <property type="nucleotide sequence ID" value="XM_020582696.1"/>
</dbReference>
<sequence length="572" mass="65698">MASATFFEHDVQRSLMNISLDYLNTPDKTASIICIFTLKFDKMNISDKIVNLSHLILNKIISHLDQNIDRICFSFACKRWFNDRDKYLIFNTDNICINSDNNNDITQNHKHFLLPSYNNIYLKTIQTKTDCSLYFGYKDTHTKFRYDFFYDSELKCLHRLLNESQSLTTLIGCCTLKYGLPTTIKTIMFHSSFNEKLVRGSLPSSLEVVDFGDNFDQEIPPGVLPEGLLVFTINNRHYQHEIQPGVFPSSIKTINLINYSMPIKAGVLPTNLDNLRYTYGVERPLELPKSLKYLEICGPNTSLKRLSLLTNLQTLLVHQFNNGKPTLDINCLPPTIRELEFKRYRLKGTMPTSIRRIFMEECEFQFNEIFPETLQYYFEVFKYSIATIVSIPSNIKIVHLEVYGSSNEPIISLPSGIESIYLSGQLNNEKEHLLDCDGDRGVGGPSDKPVLLRELRLPLFKKVKPNFNLPHTVEVLDVGMNDLNDILPVVPSTPTIKTLGFSKQSAINIIIPNNIKSITNIIYHNISYSIYTIRKLDDSFYLIYGENQVTNLIIAKVFHQSNLEKILSISFK</sequence>
<dbReference type="EMBL" id="ADBJ01000060">
    <property type="protein sequence ID" value="EFA74916.1"/>
    <property type="molecule type" value="Genomic_DNA"/>
</dbReference>
<dbReference type="Pfam" id="PF05725">
    <property type="entry name" value="FNIP"/>
    <property type="match status" value="2"/>
</dbReference>
<dbReference type="SUPFAM" id="SSF52058">
    <property type="entry name" value="L domain-like"/>
    <property type="match status" value="1"/>
</dbReference>
<keyword evidence="2" id="KW-1185">Reference proteome</keyword>
<dbReference type="InParanoid" id="D3BUX8"/>
<gene>
    <name evidence="1" type="ORF">PPL_11950</name>
</gene>
<dbReference type="AlphaFoldDB" id="D3BUX8"/>